<name>L0GHD4_STUST</name>
<dbReference type="PATRIC" id="fig|644801.3.peg.800"/>
<dbReference type="STRING" id="644801.Psest_0818"/>
<dbReference type="KEGG" id="psh:Psest_0818"/>
<organism evidence="1 2">
    <name type="scientific">Stutzerimonas stutzeri RCH2</name>
    <dbReference type="NCBI Taxonomy" id="644801"/>
    <lineage>
        <taxon>Bacteria</taxon>
        <taxon>Pseudomonadati</taxon>
        <taxon>Pseudomonadota</taxon>
        <taxon>Gammaproteobacteria</taxon>
        <taxon>Pseudomonadales</taxon>
        <taxon>Pseudomonadaceae</taxon>
        <taxon>Stutzerimonas</taxon>
    </lineage>
</organism>
<reference evidence="1 2" key="1">
    <citation type="submission" date="2011-10" db="EMBL/GenBank/DDBJ databases">
        <title>Complete sequence of chromosome of Pseudomonas stutzeri RCH2.</title>
        <authorList>
            <consortium name="US DOE Joint Genome Institute"/>
            <person name="Lucas S."/>
            <person name="Han J."/>
            <person name="Lapidus A."/>
            <person name="Cheng J.-F."/>
            <person name="Goodwin L."/>
            <person name="Pitluck S."/>
            <person name="Peters L."/>
            <person name="Ovchinnikova G."/>
            <person name="Zeytun A."/>
            <person name="Lu M."/>
            <person name="Detter J.C."/>
            <person name="Han C."/>
            <person name="Tapia R."/>
            <person name="Land M."/>
            <person name="Hauser L."/>
            <person name="Kyrpides N."/>
            <person name="Ivanova N."/>
            <person name="Pagani I."/>
            <person name="Chakraborty R."/>
            <person name="Arkin A."/>
            <person name="Dehal P."/>
            <person name="Wall J."/>
            <person name="Hazen T."/>
            <person name="Woyke T."/>
        </authorList>
    </citation>
    <scope>NUCLEOTIDE SEQUENCE [LARGE SCALE GENOMIC DNA]</scope>
    <source>
        <strain evidence="1 2">RCH2</strain>
    </source>
</reference>
<gene>
    <name evidence="1" type="ORF">Psest_0818</name>
</gene>
<sequence length="48" mass="5246">MMPALCFPVADQRLATAGRQRNDLIAIKEALQRLIHPELARTGCDAAV</sequence>
<dbReference type="EMBL" id="CP003071">
    <property type="protein sequence ID" value="AGA85411.1"/>
    <property type="molecule type" value="Genomic_DNA"/>
</dbReference>
<dbReference type="AlphaFoldDB" id="L0GHD4"/>
<dbReference type="HOGENOM" id="CLU_3156876_0_0_6"/>
<dbReference type="Proteomes" id="UP000010820">
    <property type="component" value="Chromosome"/>
</dbReference>
<evidence type="ECO:0000313" key="1">
    <source>
        <dbReference type="EMBL" id="AGA85411.1"/>
    </source>
</evidence>
<evidence type="ECO:0000313" key="2">
    <source>
        <dbReference type="Proteomes" id="UP000010820"/>
    </source>
</evidence>
<protein>
    <submittedName>
        <fullName evidence="1">Uncharacterized protein</fullName>
    </submittedName>
</protein>
<accession>L0GHD4</accession>
<proteinExistence type="predicted"/>